<keyword evidence="4 7" id="KW-1133">Transmembrane helix</keyword>
<protein>
    <recommendedName>
        <fullName evidence="8">Major facilitator superfamily (MFS) profile domain-containing protein</fullName>
    </recommendedName>
</protein>
<keyword evidence="10" id="KW-1185">Reference proteome</keyword>
<dbReference type="InterPro" id="IPR020846">
    <property type="entry name" value="MFS_dom"/>
</dbReference>
<feature type="transmembrane region" description="Helical" evidence="7">
    <location>
        <begin position="380"/>
        <end position="398"/>
    </location>
</feature>
<dbReference type="GO" id="GO:0022857">
    <property type="term" value="F:transmembrane transporter activity"/>
    <property type="evidence" value="ECO:0007669"/>
    <property type="project" value="InterPro"/>
</dbReference>
<dbReference type="Pfam" id="PF07690">
    <property type="entry name" value="MFS_1"/>
    <property type="match status" value="1"/>
</dbReference>
<dbReference type="PROSITE" id="PS50850">
    <property type="entry name" value="MFS"/>
    <property type="match status" value="1"/>
</dbReference>
<dbReference type="FunFam" id="1.20.1250.20:FF:000520">
    <property type="entry name" value="Major facilitator superfamily protein"/>
    <property type="match status" value="1"/>
</dbReference>
<proteinExistence type="inferred from homology"/>
<keyword evidence="3 7" id="KW-0812">Transmembrane</keyword>
<dbReference type="PANTHER" id="PTHR23505">
    <property type="entry name" value="SPINSTER"/>
    <property type="match status" value="1"/>
</dbReference>
<dbReference type="Gene3D" id="1.20.1250.20">
    <property type="entry name" value="MFS general substrate transporter like domains"/>
    <property type="match status" value="1"/>
</dbReference>
<dbReference type="AlphaFoldDB" id="A0AAN7I8X8"/>
<dbReference type="SUPFAM" id="SSF103473">
    <property type="entry name" value="MFS general substrate transporter"/>
    <property type="match status" value="1"/>
</dbReference>
<evidence type="ECO:0000313" key="9">
    <source>
        <dbReference type="EMBL" id="KAK4559694.1"/>
    </source>
</evidence>
<comment type="subcellular location">
    <subcellularLocation>
        <location evidence="1">Membrane</location>
        <topology evidence="1">Multi-pass membrane protein</topology>
    </subcellularLocation>
</comment>
<evidence type="ECO:0000259" key="8">
    <source>
        <dbReference type="PROSITE" id="PS50850"/>
    </source>
</evidence>
<evidence type="ECO:0000256" key="5">
    <source>
        <dbReference type="ARBA" id="ARBA00023136"/>
    </source>
</evidence>
<feature type="transmembrane region" description="Helical" evidence="7">
    <location>
        <begin position="426"/>
        <end position="449"/>
    </location>
</feature>
<sequence length="525" mass="56560">MMKMKGKINMKAETVTLILVNLAGIMERADESLLPGVYKEVGAALHTDPTGLGSLTLFRSIVQSACYPIAAYLAVRHNRAHVIAAGAFLWAAATFLVAFSSTFTQVAISRALNGIGLALVSPAIQSLVADSTDDNNRGTAFGWLQLTGNLGSIIGGLLSVLIAPITFMGIPGWRISFHIVAIISIMVGVLVQLFANDPRFSDSNAKDRDLVKSKSFWLEVKDVVQEAKSVIKIPSFQIIVAQGVTGSFPWSALSFSAMWLELSGFSHEKTAFLVALFVIGSSFGGLFGGKMGDILSTRLPNSGRIILAQTSSASAIPLAAILLLALPNDPSSGAAHGLVLFIVGFCISWNAPATNNPIFAEIVPEKSRTSVYAMDRSFESILSSFAPPIVGILAQYVYGYKPVPTGSSESEEIATDRGNAASLAKALYTAIGVPMALCCLIYSFLYYTYPRDKERAKMEALIESEMQQIELDNSPTDEEFSQVRFSESGERFGQELDYELGNGVDLEDDEKILLYHQLTFSNSGK</sequence>
<feature type="transmembrane region" description="Helical" evidence="7">
    <location>
        <begin position="175"/>
        <end position="195"/>
    </location>
</feature>
<dbReference type="GO" id="GO:0016020">
    <property type="term" value="C:membrane"/>
    <property type="evidence" value="ECO:0007669"/>
    <property type="project" value="UniProtKB-SubCell"/>
</dbReference>
<gene>
    <name evidence="9" type="ORF">RGQ29_008766</name>
</gene>
<organism evidence="9 10">
    <name type="scientific">Quercus rubra</name>
    <name type="common">Northern red oak</name>
    <name type="synonym">Quercus borealis</name>
    <dbReference type="NCBI Taxonomy" id="3512"/>
    <lineage>
        <taxon>Eukaryota</taxon>
        <taxon>Viridiplantae</taxon>
        <taxon>Streptophyta</taxon>
        <taxon>Embryophyta</taxon>
        <taxon>Tracheophyta</taxon>
        <taxon>Spermatophyta</taxon>
        <taxon>Magnoliopsida</taxon>
        <taxon>eudicotyledons</taxon>
        <taxon>Gunneridae</taxon>
        <taxon>Pentapetalae</taxon>
        <taxon>rosids</taxon>
        <taxon>fabids</taxon>
        <taxon>Fagales</taxon>
        <taxon>Fagaceae</taxon>
        <taxon>Quercus</taxon>
    </lineage>
</organism>
<reference evidence="9 10" key="1">
    <citation type="journal article" date="2023" name="G3 (Bethesda)">
        <title>A haplotype-resolved chromosome-scale genome for Quercus rubra L. provides insights into the genetics of adaptive traits for red oak species.</title>
        <authorList>
            <person name="Kapoor B."/>
            <person name="Jenkins J."/>
            <person name="Schmutz J."/>
            <person name="Zhebentyayeva T."/>
            <person name="Kuelheim C."/>
            <person name="Coggeshall M."/>
            <person name="Heim C."/>
            <person name="Lasky J.R."/>
            <person name="Leites L."/>
            <person name="Islam-Faridi N."/>
            <person name="Romero-Severson J."/>
            <person name="DeLeo V.L."/>
            <person name="Lucas S.M."/>
            <person name="Lazic D."/>
            <person name="Gailing O."/>
            <person name="Carlson J."/>
            <person name="Staton M."/>
        </authorList>
    </citation>
    <scope>NUCLEOTIDE SEQUENCE [LARGE SCALE GENOMIC DNA]</scope>
    <source>
        <strain evidence="9">Pseudo-F2</strain>
    </source>
</reference>
<keyword evidence="2" id="KW-0813">Transport</keyword>
<dbReference type="EMBL" id="JAXUIC010000012">
    <property type="protein sequence ID" value="KAK4559694.1"/>
    <property type="molecule type" value="Genomic_DNA"/>
</dbReference>
<evidence type="ECO:0000256" key="6">
    <source>
        <dbReference type="ARBA" id="ARBA00024338"/>
    </source>
</evidence>
<name>A0AAN7I8X8_QUERU</name>
<feature type="domain" description="Major facilitator superfamily (MFS) profile" evidence="8">
    <location>
        <begin position="16"/>
        <end position="453"/>
    </location>
</feature>
<feature type="transmembrane region" description="Helical" evidence="7">
    <location>
        <begin position="82"/>
        <end position="101"/>
    </location>
</feature>
<dbReference type="PANTHER" id="PTHR23505:SF72">
    <property type="entry name" value="MAJOR FACILITATOR SUPERFAMILY (MFS) PROFILE DOMAIN-CONTAINING PROTEIN"/>
    <property type="match status" value="1"/>
</dbReference>
<dbReference type="CDD" id="cd17328">
    <property type="entry name" value="MFS_spinster_like"/>
    <property type="match status" value="1"/>
</dbReference>
<feature type="transmembrane region" description="Helical" evidence="7">
    <location>
        <begin position="271"/>
        <end position="289"/>
    </location>
</feature>
<evidence type="ECO:0000256" key="2">
    <source>
        <dbReference type="ARBA" id="ARBA00022448"/>
    </source>
</evidence>
<dbReference type="InterPro" id="IPR044770">
    <property type="entry name" value="MFS_spinster-like"/>
</dbReference>
<evidence type="ECO:0000256" key="3">
    <source>
        <dbReference type="ARBA" id="ARBA00022692"/>
    </source>
</evidence>
<dbReference type="Proteomes" id="UP001324115">
    <property type="component" value="Unassembled WGS sequence"/>
</dbReference>
<feature type="transmembrane region" description="Helical" evidence="7">
    <location>
        <begin position="238"/>
        <end position="259"/>
    </location>
</feature>
<comment type="caution">
    <text evidence="9">The sequence shown here is derived from an EMBL/GenBank/DDBJ whole genome shotgun (WGS) entry which is preliminary data.</text>
</comment>
<feature type="transmembrane region" description="Helical" evidence="7">
    <location>
        <begin position="338"/>
        <end position="359"/>
    </location>
</feature>
<feature type="transmembrane region" description="Helical" evidence="7">
    <location>
        <begin position="107"/>
        <end position="128"/>
    </location>
</feature>
<evidence type="ECO:0000256" key="7">
    <source>
        <dbReference type="SAM" id="Phobius"/>
    </source>
</evidence>
<evidence type="ECO:0000256" key="4">
    <source>
        <dbReference type="ARBA" id="ARBA00022989"/>
    </source>
</evidence>
<feature type="transmembrane region" description="Helical" evidence="7">
    <location>
        <begin position="140"/>
        <end position="163"/>
    </location>
</feature>
<dbReference type="InterPro" id="IPR011701">
    <property type="entry name" value="MFS"/>
</dbReference>
<comment type="similarity">
    <text evidence="6">Belongs to the major facilitator superfamily. Spinster (TC 2.A.1.49) family.</text>
</comment>
<feature type="transmembrane region" description="Helical" evidence="7">
    <location>
        <begin position="305"/>
        <end position="326"/>
    </location>
</feature>
<accession>A0AAN7I8X8</accession>
<dbReference type="InterPro" id="IPR036259">
    <property type="entry name" value="MFS_trans_sf"/>
</dbReference>
<evidence type="ECO:0000313" key="10">
    <source>
        <dbReference type="Proteomes" id="UP001324115"/>
    </source>
</evidence>
<keyword evidence="5 7" id="KW-0472">Membrane</keyword>
<evidence type="ECO:0000256" key="1">
    <source>
        <dbReference type="ARBA" id="ARBA00004141"/>
    </source>
</evidence>